<dbReference type="AlphaFoldDB" id="A0A084SJV6"/>
<dbReference type="SUPFAM" id="SSF49478">
    <property type="entry name" value="Cna protein B-type domain"/>
    <property type="match status" value="1"/>
</dbReference>
<dbReference type="InterPro" id="IPR001330">
    <property type="entry name" value="Prenyltrans"/>
</dbReference>
<dbReference type="Gene3D" id="1.50.10.20">
    <property type="match status" value="1"/>
</dbReference>
<keyword evidence="2" id="KW-0677">Repeat</keyword>
<dbReference type="GO" id="GO:0030246">
    <property type="term" value="F:carbohydrate binding"/>
    <property type="evidence" value="ECO:0007669"/>
    <property type="project" value="InterPro"/>
</dbReference>
<evidence type="ECO:0000313" key="4">
    <source>
        <dbReference type="EMBL" id="KFA88741.1"/>
    </source>
</evidence>
<dbReference type="GO" id="GO:0003824">
    <property type="term" value="F:catalytic activity"/>
    <property type="evidence" value="ECO:0007669"/>
    <property type="project" value="InterPro"/>
</dbReference>
<organism evidence="4 5">
    <name type="scientific">Archangium violaceum Cb vi76</name>
    <dbReference type="NCBI Taxonomy" id="1406225"/>
    <lineage>
        <taxon>Bacteria</taxon>
        <taxon>Pseudomonadati</taxon>
        <taxon>Myxococcota</taxon>
        <taxon>Myxococcia</taxon>
        <taxon>Myxococcales</taxon>
        <taxon>Cystobacterineae</taxon>
        <taxon>Archangiaceae</taxon>
        <taxon>Archangium</taxon>
    </lineage>
</organism>
<reference evidence="4 5" key="1">
    <citation type="submission" date="2014-07" db="EMBL/GenBank/DDBJ databases">
        <title>Draft Genome Sequence of Gephyronic Acid Producer, Cystobacter violaceus Strain Cb vi76.</title>
        <authorList>
            <person name="Stevens D.C."/>
            <person name="Young J."/>
            <person name="Carmichael R."/>
            <person name="Tan J."/>
            <person name="Taylor R.E."/>
        </authorList>
    </citation>
    <scope>NUCLEOTIDE SEQUENCE [LARGE SCALE GENOMIC DNA]</scope>
    <source>
        <strain evidence="4 5">Cb vi76</strain>
    </source>
</reference>
<dbReference type="PANTHER" id="PTHR23303">
    <property type="entry name" value="CARBOXYPEPTIDASE REGULATORY REGION-CONTAINING"/>
    <property type="match status" value="1"/>
</dbReference>
<dbReference type="InterPro" id="IPR008930">
    <property type="entry name" value="Terpenoid_cyclase/PrenylTrfase"/>
</dbReference>
<gene>
    <name evidence="4" type="ORF">Q664_39795</name>
</gene>
<dbReference type="SUPFAM" id="SSF49452">
    <property type="entry name" value="Starch-binding domain-like"/>
    <property type="match status" value="2"/>
</dbReference>
<dbReference type="Gene3D" id="2.60.40.1120">
    <property type="entry name" value="Carboxypeptidase-like, regulatory domain"/>
    <property type="match status" value="4"/>
</dbReference>
<evidence type="ECO:0000313" key="5">
    <source>
        <dbReference type="Proteomes" id="UP000028547"/>
    </source>
</evidence>
<protein>
    <recommendedName>
        <fullName evidence="3">Prenyltransferase alpha-alpha toroid domain-containing protein</fullName>
    </recommendedName>
</protein>
<proteinExistence type="predicted"/>
<dbReference type="PANTHER" id="PTHR23303:SF14">
    <property type="entry name" value="BOS COMPLEX SUBUNIT NOMO1-RELATED"/>
    <property type="match status" value="1"/>
</dbReference>
<comment type="caution">
    <text evidence="4">The sequence shown here is derived from an EMBL/GenBank/DDBJ whole genome shotgun (WGS) entry which is preliminary data.</text>
</comment>
<dbReference type="InterPro" id="IPR013784">
    <property type="entry name" value="Carb-bd-like_fold"/>
</dbReference>
<dbReference type="CDD" id="cd00688">
    <property type="entry name" value="ISOPREN_C2_like"/>
    <property type="match status" value="1"/>
</dbReference>
<evidence type="ECO:0000259" key="3">
    <source>
        <dbReference type="Pfam" id="PF00432"/>
    </source>
</evidence>
<name>A0A084SJV6_9BACT</name>
<keyword evidence="1" id="KW-0732">Signal</keyword>
<feature type="domain" description="Prenyltransferase alpha-alpha toroid" evidence="3">
    <location>
        <begin position="56"/>
        <end position="165"/>
    </location>
</feature>
<dbReference type="Pfam" id="PF00432">
    <property type="entry name" value="Prenyltrans"/>
    <property type="match status" value="1"/>
</dbReference>
<sequence length="655" mass="66471">MQSTAEVLRAHQALGQTTALGFASAIGFLNLEAGTHTEFLARKILVNAQQGYTVDVAWISQLLSRQNADGGFGDRPGYGSSVLDTAVALEALAATNQATSAQSVRAIGFLRECQQSNGGWADGANDASVYLTAASMRALLPYRTTYASVAGGLTGGQNFLLSRRGLDGLWGGDFLSALALLAVTPNLSDVSVISNSAAGLRALQLPNGSWSNDSYTTALALQAIRAIESRSSGGSTSTTTEGAIAGYVVRANSSEPLSGVTVTINELAGTQVATNGDGFFMFPGLPPGDYTVIATKAGYTLAGVAVGVDANQVTLAGKLVLEVVPDSGLLRGVVFDAATLKPLQSVQVSLNGTSSLSVLTNGAGEFDFGPVVPGSYTVHFAKMGYNTLSGAVTIVAGQVVSMQPAMTAAVPGGDVDDTPGVVVGEVVDGKTGQPIANAVFNLGGGLSATTATDGSFSITSVPRGTYEGTVTATGYHSGTFSLVFTAGASGAIGKMSLFRMEATPAPTTLTLRGLVTDGVSGAPIADSTVTLVESGAEVNTSTDGRFTFSGITLKNFSLFVSASGYVPDTYTIQVSAMGEAEVQLRLSPPPPDVPGATTSTLAGVVTDSVSGAPISGVRVTVTGTALSATHGRHGALQPRWHHQPVVLRAGVRGGL</sequence>
<dbReference type="Proteomes" id="UP000028547">
    <property type="component" value="Unassembled WGS sequence"/>
</dbReference>
<dbReference type="EMBL" id="JPMI01000277">
    <property type="protein sequence ID" value="KFA88741.1"/>
    <property type="molecule type" value="Genomic_DNA"/>
</dbReference>
<dbReference type="SUPFAM" id="SSF49464">
    <property type="entry name" value="Carboxypeptidase regulatory domain-like"/>
    <property type="match status" value="1"/>
</dbReference>
<dbReference type="InterPro" id="IPR051417">
    <property type="entry name" value="SDr/BOS_complex"/>
</dbReference>
<accession>A0A084SJV6</accession>
<evidence type="ECO:0000256" key="1">
    <source>
        <dbReference type="ARBA" id="ARBA00022729"/>
    </source>
</evidence>
<dbReference type="InterPro" id="IPR008969">
    <property type="entry name" value="CarboxyPept-like_regulatory"/>
</dbReference>
<evidence type="ECO:0000256" key="2">
    <source>
        <dbReference type="ARBA" id="ARBA00022737"/>
    </source>
</evidence>
<dbReference type="SUPFAM" id="SSF48239">
    <property type="entry name" value="Terpenoid cyclases/Protein prenyltransferases"/>
    <property type="match status" value="1"/>
</dbReference>
<dbReference type="Pfam" id="PF13620">
    <property type="entry name" value="CarboxypepD_reg"/>
    <property type="match status" value="4"/>
</dbReference>